<protein>
    <recommendedName>
        <fullName evidence="1">Putative restriction endonuclease domain-containing protein</fullName>
    </recommendedName>
</protein>
<dbReference type="PANTHER" id="PTHR35400:SF3">
    <property type="entry name" value="SLL1072 PROTEIN"/>
    <property type="match status" value="1"/>
</dbReference>
<dbReference type="Gene3D" id="3.90.1570.10">
    <property type="entry name" value="tt1808, chain A"/>
    <property type="match status" value="1"/>
</dbReference>
<gene>
    <name evidence="2" type="ORF">DEJ50_22710</name>
</gene>
<dbReference type="PANTHER" id="PTHR35400">
    <property type="entry name" value="SLR1083 PROTEIN"/>
    <property type="match status" value="1"/>
</dbReference>
<dbReference type="EMBL" id="CP029190">
    <property type="protein sequence ID" value="QES50221.1"/>
    <property type="molecule type" value="Genomic_DNA"/>
</dbReference>
<dbReference type="Pfam" id="PF05685">
    <property type="entry name" value="Uma2"/>
    <property type="match status" value="1"/>
</dbReference>
<feature type="domain" description="Putative restriction endonuclease" evidence="1">
    <location>
        <begin position="16"/>
        <end position="178"/>
    </location>
</feature>
<evidence type="ECO:0000313" key="2">
    <source>
        <dbReference type="EMBL" id="QES50221.1"/>
    </source>
</evidence>
<dbReference type="AlphaFoldDB" id="A0A5P2DAC7"/>
<dbReference type="InterPro" id="IPR012296">
    <property type="entry name" value="Nuclease_put_TT1808"/>
</dbReference>
<name>A0A5P2DAC7_STRVZ</name>
<evidence type="ECO:0000259" key="1">
    <source>
        <dbReference type="Pfam" id="PF05685"/>
    </source>
</evidence>
<accession>A0A5P2DAC7</accession>
<sequence>MTAVDDRLITDAAQVFEDFEVPEGFKAELLRGDIVMMAGPDRVHNRIVLSVLYQIPRDRWEPLQTQDIAIPGESSEPQPDLVVLELGSEPGPGRLIPAPAIALLVEVVSKNSADADYGIKRSMYAAGKVPAYLIIDPFEAECMLLTEPTGTGEDADYEVERTSKFGAPVPLDVLGIELDTSGFGTLPKFKRHRRP</sequence>
<dbReference type="InterPro" id="IPR011335">
    <property type="entry name" value="Restrct_endonuc-II-like"/>
</dbReference>
<dbReference type="InterPro" id="IPR008538">
    <property type="entry name" value="Uma2"/>
</dbReference>
<dbReference type="RefSeq" id="WP_150209841.1">
    <property type="nucleotide sequence ID" value="NZ_CP029190.1"/>
</dbReference>
<dbReference type="CDD" id="cd06260">
    <property type="entry name" value="DUF820-like"/>
    <property type="match status" value="1"/>
</dbReference>
<proteinExistence type="predicted"/>
<evidence type="ECO:0000313" key="3">
    <source>
        <dbReference type="Proteomes" id="UP000325211"/>
    </source>
</evidence>
<dbReference type="Proteomes" id="UP000325211">
    <property type="component" value="Chromosome"/>
</dbReference>
<reference evidence="2 3" key="1">
    <citation type="submission" date="2018-05" db="EMBL/GenBank/DDBJ databases">
        <title>Streptomyces venezuelae.</title>
        <authorList>
            <person name="Kim W."/>
            <person name="Lee N."/>
            <person name="Cho B.-K."/>
        </authorList>
    </citation>
    <scope>NUCLEOTIDE SEQUENCE [LARGE SCALE GENOMIC DNA]</scope>
    <source>
        <strain evidence="2 3">ATCC 21782</strain>
    </source>
</reference>
<dbReference type="OrthoDB" id="4537149at2"/>
<organism evidence="2 3">
    <name type="scientific">Streptomyces venezuelae</name>
    <dbReference type="NCBI Taxonomy" id="54571"/>
    <lineage>
        <taxon>Bacteria</taxon>
        <taxon>Bacillati</taxon>
        <taxon>Actinomycetota</taxon>
        <taxon>Actinomycetes</taxon>
        <taxon>Kitasatosporales</taxon>
        <taxon>Streptomycetaceae</taxon>
        <taxon>Streptomyces</taxon>
    </lineage>
</organism>
<dbReference type="SUPFAM" id="SSF52980">
    <property type="entry name" value="Restriction endonuclease-like"/>
    <property type="match status" value="1"/>
</dbReference>